<dbReference type="Gene3D" id="2.60.120.560">
    <property type="entry name" value="Exo-inulinase, domain 1"/>
    <property type="match status" value="1"/>
</dbReference>
<keyword evidence="3" id="KW-1185">Reference proteome</keyword>
<comment type="caution">
    <text evidence="2">The sequence shown here is derived from an EMBL/GenBank/DDBJ whole genome shotgun (WGS) entry which is preliminary data.</text>
</comment>
<evidence type="ECO:0000313" key="3">
    <source>
        <dbReference type="Proteomes" id="UP001594351"/>
    </source>
</evidence>
<evidence type="ECO:0000313" key="2">
    <source>
        <dbReference type="EMBL" id="MFC1852944.1"/>
    </source>
</evidence>
<dbReference type="SMART" id="SM00028">
    <property type="entry name" value="TPR"/>
    <property type="match status" value="2"/>
</dbReference>
<keyword evidence="1" id="KW-0802">TPR repeat</keyword>
<organism evidence="2 3">
    <name type="scientific">candidate division CSSED10-310 bacterium</name>
    <dbReference type="NCBI Taxonomy" id="2855610"/>
    <lineage>
        <taxon>Bacteria</taxon>
        <taxon>Bacteria division CSSED10-310</taxon>
    </lineage>
</organism>
<dbReference type="Proteomes" id="UP001594351">
    <property type="component" value="Unassembled WGS sequence"/>
</dbReference>
<sequence>MISYCNRTFLRWTAVSLLPIFCLFLMMSSLLVNSVAAEGISEKQLEEAVQYIKDGITLYKDSDFNNAIDKLNSGLAILEKSINQIKAKKELVNAHLHLGLAYIGVNNEGEAKKQFQEITRIDPKFTMDSGAYSRKVVSLFNEAKAEYLSAIVTADDQPQEKPAALEPTVATSDTESPAEKKPLYKKWWFWGLVGVAAVGVAVAAGGKEEDDEPAEEDDDILFQDNFDDGDYNGWNATAGAQYWFVDDGMLSHLSNEGGGAWWDMIETGQQDWNVGKFEVTVGGRLGEPYNYEVLIIFGKRGYENYYFLYFNYGMLCFHEMRNGSDIVLDSLDFHLLLDQYYDVVIEISRSVIQVFIDNSLILSYSLSSPIVGGIGLAASNPTYVNFDDVVVFKYNEAGTASKLTKPVLRKTISQMSRPIRSFQKIKSH</sequence>
<evidence type="ECO:0000256" key="1">
    <source>
        <dbReference type="PROSITE-ProRule" id="PRU00339"/>
    </source>
</evidence>
<gene>
    <name evidence="2" type="ORF">ACFL27_22320</name>
</gene>
<protein>
    <recommendedName>
        <fullName evidence="4">Tetratricopeptide repeat protein</fullName>
    </recommendedName>
</protein>
<dbReference type="PROSITE" id="PS50005">
    <property type="entry name" value="TPR"/>
    <property type="match status" value="1"/>
</dbReference>
<dbReference type="SUPFAM" id="SSF48452">
    <property type="entry name" value="TPR-like"/>
    <property type="match status" value="1"/>
</dbReference>
<dbReference type="InterPro" id="IPR019734">
    <property type="entry name" value="TPR_rpt"/>
</dbReference>
<accession>A0ABV6Z3G2</accession>
<feature type="repeat" description="TPR" evidence="1">
    <location>
        <begin position="92"/>
        <end position="125"/>
    </location>
</feature>
<evidence type="ECO:0008006" key="4">
    <source>
        <dbReference type="Google" id="ProtNLM"/>
    </source>
</evidence>
<reference evidence="2 3" key="1">
    <citation type="submission" date="2024-09" db="EMBL/GenBank/DDBJ databases">
        <title>Laminarin stimulates single cell rates of sulfate reduction while oxygen inhibits transcriptomic activity in coastal marine sediment.</title>
        <authorList>
            <person name="Lindsay M."/>
            <person name="Orcutt B."/>
            <person name="Emerson D."/>
            <person name="Stepanauskas R."/>
            <person name="D'Angelo T."/>
        </authorList>
    </citation>
    <scope>NUCLEOTIDE SEQUENCE [LARGE SCALE GENOMIC DNA]</scope>
    <source>
        <strain evidence="2">SAG AM-311-K15</strain>
    </source>
</reference>
<proteinExistence type="predicted"/>
<name>A0ABV6Z3G2_UNCC1</name>
<dbReference type="InterPro" id="IPR011990">
    <property type="entry name" value="TPR-like_helical_dom_sf"/>
</dbReference>
<dbReference type="EMBL" id="JBHPBY010000393">
    <property type="protein sequence ID" value="MFC1852944.1"/>
    <property type="molecule type" value="Genomic_DNA"/>
</dbReference>
<dbReference type="Gene3D" id="1.25.40.10">
    <property type="entry name" value="Tetratricopeptide repeat domain"/>
    <property type="match status" value="1"/>
</dbReference>